<keyword evidence="4" id="KW-1185">Reference proteome</keyword>
<dbReference type="Proteomes" id="UP001174936">
    <property type="component" value="Unassembled WGS sequence"/>
</dbReference>
<gene>
    <name evidence="3" type="ORF">B0T16DRAFT_515272</name>
</gene>
<feature type="compositionally biased region" description="Low complexity" evidence="1">
    <location>
        <begin position="117"/>
        <end position="138"/>
    </location>
</feature>
<evidence type="ECO:0000259" key="2">
    <source>
        <dbReference type="Pfam" id="PF01323"/>
    </source>
</evidence>
<name>A0AA40CJX2_9PEZI</name>
<dbReference type="EMBL" id="JAULSV010000006">
    <property type="protein sequence ID" value="KAK0641150.1"/>
    <property type="molecule type" value="Genomic_DNA"/>
</dbReference>
<feature type="domain" description="DSBA-like thioredoxin" evidence="2">
    <location>
        <begin position="184"/>
        <end position="270"/>
    </location>
</feature>
<protein>
    <recommendedName>
        <fullName evidence="2">DSBA-like thioredoxin domain-containing protein</fullName>
    </recommendedName>
</protein>
<dbReference type="PANTHER" id="PTHR13887:SF41">
    <property type="entry name" value="THIOREDOXIN SUPERFAMILY PROTEIN"/>
    <property type="match status" value="1"/>
</dbReference>
<feature type="compositionally biased region" description="Pro residues" evidence="1">
    <location>
        <begin position="139"/>
        <end position="157"/>
    </location>
</feature>
<dbReference type="AlphaFoldDB" id="A0AA40CJX2"/>
<dbReference type="InterPro" id="IPR036249">
    <property type="entry name" value="Thioredoxin-like_sf"/>
</dbReference>
<feature type="compositionally biased region" description="Pro residues" evidence="1">
    <location>
        <begin position="168"/>
        <end position="178"/>
    </location>
</feature>
<dbReference type="PANTHER" id="PTHR13887">
    <property type="entry name" value="GLUTATHIONE S-TRANSFERASE KAPPA"/>
    <property type="match status" value="1"/>
</dbReference>
<dbReference type="CDD" id="cd03024">
    <property type="entry name" value="DsbA_FrnE"/>
    <property type="match status" value="1"/>
</dbReference>
<evidence type="ECO:0000313" key="4">
    <source>
        <dbReference type="Proteomes" id="UP001174936"/>
    </source>
</evidence>
<proteinExistence type="predicted"/>
<dbReference type="Pfam" id="PF01323">
    <property type="entry name" value="DSBA"/>
    <property type="match status" value="2"/>
</dbReference>
<organism evidence="3 4">
    <name type="scientific">Cercophora newfieldiana</name>
    <dbReference type="NCBI Taxonomy" id="92897"/>
    <lineage>
        <taxon>Eukaryota</taxon>
        <taxon>Fungi</taxon>
        <taxon>Dikarya</taxon>
        <taxon>Ascomycota</taxon>
        <taxon>Pezizomycotina</taxon>
        <taxon>Sordariomycetes</taxon>
        <taxon>Sordariomycetidae</taxon>
        <taxon>Sordariales</taxon>
        <taxon>Lasiosphaeriaceae</taxon>
        <taxon>Cercophora</taxon>
    </lineage>
</organism>
<evidence type="ECO:0000256" key="1">
    <source>
        <dbReference type="SAM" id="MobiDB-lite"/>
    </source>
</evidence>
<feature type="domain" description="DSBA-like thioredoxin" evidence="2">
    <location>
        <begin position="6"/>
        <end position="115"/>
    </location>
</feature>
<dbReference type="GO" id="GO:0016491">
    <property type="term" value="F:oxidoreductase activity"/>
    <property type="evidence" value="ECO:0007669"/>
    <property type="project" value="InterPro"/>
</dbReference>
<evidence type="ECO:0000313" key="3">
    <source>
        <dbReference type="EMBL" id="KAK0641150.1"/>
    </source>
</evidence>
<reference evidence="3" key="1">
    <citation type="submission" date="2023-06" db="EMBL/GenBank/DDBJ databases">
        <title>Genome-scale phylogeny and comparative genomics of the fungal order Sordariales.</title>
        <authorList>
            <consortium name="Lawrence Berkeley National Laboratory"/>
            <person name="Hensen N."/>
            <person name="Bonometti L."/>
            <person name="Westerberg I."/>
            <person name="Brannstrom I.O."/>
            <person name="Guillou S."/>
            <person name="Cros-Aarteil S."/>
            <person name="Calhoun S."/>
            <person name="Haridas S."/>
            <person name="Kuo A."/>
            <person name="Mondo S."/>
            <person name="Pangilinan J."/>
            <person name="Riley R."/>
            <person name="Labutti K."/>
            <person name="Andreopoulos B."/>
            <person name="Lipzen A."/>
            <person name="Chen C."/>
            <person name="Yanf M."/>
            <person name="Daum C."/>
            <person name="Ng V."/>
            <person name="Clum A."/>
            <person name="Steindorff A."/>
            <person name="Ohm R."/>
            <person name="Martin F."/>
            <person name="Silar P."/>
            <person name="Natvig D."/>
            <person name="Lalanne C."/>
            <person name="Gautier V."/>
            <person name="Ament-Velasquez S.L."/>
            <person name="Kruys A."/>
            <person name="Hutchinson M.I."/>
            <person name="Powell A.J."/>
            <person name="Barry K."/>
            <person name="Miller A.N."/>
            <person name="Grigoriev I.V."/>
            <person name="Debuchy R."/>
            <person name="Gladieux P."/>
            <person name="Thoren M.H."/>
            <person name="Johannesson H."/>
        </authorList>
    </citation>
    <scope>NUCLEOTIDE SEQUENCE</scope>
    <source>
        <strain evidence="3">SMH2532-1</strain>
    </source>
</reference>
<comment type="caution">
    <text evidence="3">The sequence shown here is derived from an EMBL/GenBank/DDBJ whole genome shotgun (WGS) entry which is preliminary data.</text>
</comment>
<dbReference type="Gene3D" id="3.40.30.10">
    <property type="entry name" value="Glutaredoxin"/>
    <property type="match status" value="2"/>
</dbReference>
<dbReference type="InterPro" id="IPR001853">
    <property type="entry name" value="DSBA-like_thioredoxin_dom"/>
</dbReference>
<dbReference type="SUPFAM" id="SSF52833">
    <property type="entry name" value="Thioredoxin-like"/>
    <property type="match status" value="1"/>
</dbReference>
<accession>A0AA40CJX2</accession>
<sequence length="284" mass="30837">MAKFKVDIYADTVCPWCYINKKSIDAAIAKHQTLYPEDEFDLVWRPYLLYPNAKVSAYNKKDSFLLKFGPDAPTILERVQRVGAPYGVNFTWEGRTGSSRDSHKLILLAADQDASSSFSTTTTTATSTSSSPSTLPLPENDPSPPPGPCARPLPPSVLDPRPETTPSHPHPLATPSPRNPLLSKQNSLTEALLSGALSHNQDISSRSFLIPVALAHGLAASEEEIVRYLDSEEANARVDAETARARGEIGVAAVPSVVVNGRYRVGGMQEPGVFLGLFERLRGR</sequence>
<feature type="region of interest" description="Disordered" evidence="1">
    <location>
        <begin position="117"/>
        <end position="183"/>
    </location>
</feature>